<evidence type="ECO:0000313" key="8">
    <source>
        <dbReference type="EMBL" id="ASJ75185.1"/>
    </source>
</evidence>
<feature type="region of interest" description="Disordered" evidence="6">
    <location>
        <begin position="166"/>
        <end position="198"/>
    </location>
</feature>
<dbReference type="GO" id="GO:0005829">
    <property type="term" value="C:cytosol"/>
    <property type="evidence" value="ECO:0007669"/>
    <property type="project" value="TreeGrafter"/>
</dbReference>
<dbReference type="PANTHER" id="PTHR42786">
    <property type="entry name" value="TRNA/RRNA METHYLTRANSFERASE"/>
    <property type="match status" value="1"/>
</dbReference>
<dbReference type="InterPro" id="IPR004384">
    <property type="entry name" value="RNA_MeTrfase_TrmJ/LasT"/>
</dbReference>
<dbReference type="GO" id="GO:0106339">
    <property type="term" value="F:tRNA (cytidine(32)-2'-O)-methyltransferase activity"/>
    <property type="evidence" value="ECO:0007669"/>
    <property type="project" value="RHEA"/>
</dbReference>
<dbReference type="KEGG" id="gai:IMCC3135_25645"/>
<dbReference type="InterPro" id="IPR029026">
    <property type="entry name" value="tRNA_m1G_MTases_N"/>
</dbReference>
<dbReference type="RefSeq" id="WP_088920129.1">
    <property type="nucleotide sequence ID" value="NZ_CP018632.1"/>
</dbReference>
<comment type="function">
    <text evidence="5">Catalyzes the formation of 2'O-methylated cytidine (Cm32) or 2'O-methylated uridine (Um32) at position 32 in tRNA.</text>
</comment>
<comment type="similarity">
    <text evidence="1">Belongs to the class IV-like SAM-binding methyltransferase superfamily. RNA methyltransferase TrmH family.</text>
</comment>
<dbReference type="Gene3D" id="1.10.8.590">
    <property type="match status" value="1"/>
</dbReference>
<evidence type="ECO:0000256" key="3">
    <source>
        <dbReference type="ARBA" id="ARBA00022679"/>
    </source>
</evidence>
<dbReference type="InterPro" id="IPR029028">
    <property type="entry name" value="Alpha/beta_knot_MTases"/>
</dbReference>
<dbReference type="SUPFAM" id="SSF75217">
    <property type="entry name" value="alpha/beta knot"/>
    <property type="match status" value="1"/>
</dbReference>
<evidence type="ECO:0000256" key="5">
    <source>
        <dbReference type="RuleBase" id="RU362024"/>
    </source>
</evidence>
<keyword evidence="2 5" id="KW-0489">Methyltransferase</keyword>
<evidence type="ECO:0000256" key="4">
    <source>
        <dbReference type="ARBA" id="ARBA00022691"/>
    </source>
</evidence>
<dbReference type="Pfam" id="PF00588">
    <property type="entry name" value="SpoU_methylase"/>
    <property type="match status" value="1"/>
</dbReference>
<protein>
    <recommendedName>
        <fullName evidence="5">tRNA (cytidine/uridine-2'-O-)-methyltransferase TrmJ</fullName>
        <ecNumber evidence="5">2.1.1.200</ecNumber>
    </recommendedName>
    <alternativeName>
        <fullName evidence="5">tRNA (cytidine(32)/uridine(32)-2'-O)-methyltransferase</fullName>
    </alternativeName>
    <alternativeName>
        <fullName evidence="5">tRNA Cm32/Um32 methyltransferase</fullName>
    </alternativeName>
</protein>
<keyword evidence="5" id="KW-0819">tRNA processing</keyword>
<accession>A0A2Z2NXJ1</accession>
<feature type="domain" description="tRNA/rRNA methyltransferase SpoU type" evidence="7">
    <location>
        <begin position="5"/>
        <end position="157"/>
    </location>
</feature>
<reference evidence="8 9" key="1">
    <citation type="submission" date="2016-12" db="EMBL/GenBank/DDBJ databases">
        <authorList>
            <person name="Song W.-J."/>
            <person name="Kurnit D.M."/>
        </authorList>
    </citation>
    <scope>NUCLEOTIDE SEQUENCE [LARGE SCALE GENOMIC DNA]</scope>
    <source>
        <strain evidence="8 9">IMCC3135</strain>
    </source>
</reference>
<dbReference type="PIRSF" id="PIRSF004808">
    <property type="entry name" value="LasT"/>
    <property type="match status" value="1"/>
</dbReference>
<dbReference type="EC" id="2.1.1.200" evidence="5"/>
<comment type="subcellular location">
    <subcellularLocation>
        <location evidence="5">Cytoplasm</location>
    </subcellularLocation>
</comment>
<evidence type="ECO:0000256" key="1">
    <source>
        <dbReference type="ARBA" id="ARBA00007228"/>
    </source>
</evidence>
<keyword evidence="3 8" id="KW-0808">Transferase</keyword>
<keyword evidence="5" id="KW-0963">Cytoplasm</keyword>
<dbReference type="GO" id="GO:0003723">
    <property type="term" value="F:RNA binding"/>
    <property type="evidence" value="ECO:0007669"/>
    <property type="project" value="InterPro"/>
</dbReference>
<comment type="catalytic activity">
    <reaction evidence="5">
        <text>uridine(32) in tRNA + S-adenosyl-L-methionine = 2'-O-methyluridine(32) in tRNA + S-adenosyl-L-homocysteine + H(+)</text>
        <dbReference type="Rhea" id="RHEA:42936"/>
        <dbReference type="Rhea" id="RHEA-COMP:10107"/>
        <dbReference type="Rhea" id="RHEA-COMP:10290"/>
        <dbReference type="ChEBI" id="CHEBI:15378"/>
        <dbReference type="ChEBI" id="CHEBI:57856"/>
        <dbReference type="ChEBI" id="CHEBI:59789"/>
        <dbReference type="ChEBI" id="CHEBI:65315"/>
        <dbReference type="ChEBI" id="CHEBI:74478"/>
        <dbReference type="EC" id="2.1.1.200"/>
    </reaction>
</comment>
<dbReference type="CDD" id="cd18093">
    <property type="entry name" value="SpoU-like_TrmJ"/>
    <property type="match status" value="1"/>
</dbReference>
<name>A0A2Z2NXJ1_9GAMM</name>
<organism evidence="8 9">
    <name type="scientific">Granulosicoccus antarcticus IMCC3135</name>
    <dbReference type="NCBI Taxonomy" id="1192854"/>
    <lineage>
        <taxon>Bacteria</taxon>
        <taxon>Pseudomonadati</taxon>
        <taxon>Pseudomonadota</taxon>
        <taxon>Gammaproteobacteria</taxon>
        <taxon>Chromatiales</taxon>
        <taxon>Granulosicoccaceae</taxon>
        <taxon>Granulosicoccus</taxon>
    </lineage>
</organism>
<dbReference type="GO" id="GO:0160206">
    <property type="term" value="F:tRNA (cytidine(32)/uridine(32)-2'-O)-methyltransferase activity"/>
    <property type="evidence" value="ECO:0007669"/>
    <property type="project" value="UniProtKB-EC"/>
</dbReference>
<evidence type="ECO:0000256" key="6">
    <source>
        <dbReference type="SAM" id="MobiDB-lite"/>
    </source>
</evidence>
<dbReference type="PANTHER" id="PTHR42786:SF2">
    <property type="entry name" value="TRNA (CYTIDINE_URIDINE-2'-O-)-METHYLTRANSFERASE TRMJ"/>
    <property type="match status" value="1"/>
</dbReference>
<keyword evidence="4 5" id="KW-0949">S-adenosyl-L-methionine</keyword>
<gene>
    <name evidence="5 8" type="primary">trmJ</name>
    <name evidence="8" type="ORF">IMCC3135_25645</name>
</gene>
<dbReference type="EMBL" id="CP018632">
    <property type="protein sequence ID" value="ASJ75185.1"/>
    <property type="molecule type" value="Genomic_DNA"/>
</dbReference>
<dbReference type="InterPro" id="IPR001537">
    <property type="entry name" value="SpoU_MeTrfase"/>
</dbReference>
<proteinExistence type="inferred from homology"/>
<dbReference type="OrthoDB" id="9806346at2"/>
<dbReference type="NCBIfam" id="TIGR00050">
    <property type="entry name" value="rRNA_methyl_1"/>
    <property type="match status" value="1"/>
</dbReference>
<comment type="subunit">
    <text evidence="5">Homodimer.</text>
</comment>
<dbReference type="Proteomes" id="UP000250079">
    <property type="component" value="Chromosome"/>
</dbReference>
<sequence>MSVEIVFVMVGTTHTGNLGAAARAMKTMGFMKMRLVDTCPHLSAESLARSSGANDVLKEAQTFDSLQEAIADCRIVVGTSARARQLAVPLLSCRKIAEGLGELAAQPDGYKVAIVFGQERSGLSNESLDLCTRLLRIPCNPDFSSLNLGSAVQVVSYELSQALQSVPQGAPMPQPGKWKGSEEEPGAASPVAVDPDELPATSESMEHFFEHLDRVMVNTGFLDPENPRLLRRRVRRYFETNRPSGSEVAIFRGILSSVENPRKRG</sequence>
<keyword evidence="9" id="KW-1185">Reference proteome</keyword>
<evidence type="ECO:0000256" key="2">
    <source>
        <dbReference type="ARBA" id="ARBA00022603"/>
    </source>
</evidence>
<dbReference type="AlphaFoldDB" id="A0A2Z2NXJ1"/>
<evidence type="ECO:0000259" key="7">
    <source>
        <dbReference type="Pfam" id="PF00588"/>
    </source>
</evidence>
<comment type="catalytic activity">
    <reaction evidence="5">
        <text>cytidine(32) in tRNA + S-adenosyl-L-methionine = 2'-O-methylcytidine(32) in tRNA + S-adenosyl-L-homocysteine + H(+)</text>
        <dbReference type="Rhea" id="RHEA:42932"/>
        <dbReference type="Rhea" id="RHEA-COMP:10288"/>
        <dbReference type="Rhea" id="RHEA-COMP:10289"/>
        <dbReference type="ChEBI" id="CHEBI:15378"/>
        <dbReference type="ChEBI" id="CHEBI:57856"/>
        <dbReference type="ChEBI" id="CHEBI:59789"/>
        <dbReference type="ChEBI" id="CHEBI:74495"/>
        <dbReference type="ChEBI" id="CHEBI:82748"/>
        <dbReference type="EC" id="2.1.1.200"/>
    </reaction>
</comment>
<dbReference type="GO" id="GO:0002128">
    <property type="term" value="P:tRNA nucleoside ribose methylation"/>
    <property type="evidence" value="ECO:0007669"/>
    <property type="project" value="TreeGrafter"/>
</dbReference>
<evidence type="ECO:0000313" key="9">
    <source>
        <dbReference type="Proteomes" id="UP000250079"/>
    </source>
</evidence>
<dbReference type="Gene3D" id="3.40.1280.10">
    <property type="match status" value="1"/>
</dbReference>